<sequence>MVDSSSVVLLVISVILHSCTAAPQYFGGGIPSSGMSPFGGSLFPYLMLPNSMGSFSRPNIEMRSFSHSYAREMGNTRATMARSFYNSPYMLHAKAYQQLMNKKAAKEK</sequence>
<keyword evidence="1" id="KW-0732">Signal</keyword>
<dbReference type="Proteomes" id="UP000025227">
    <property type="component" value="Unplaced"/>
</dbReference>
<dbReference type="WBParaSite" id="HCON_00162340-00001">
    <property type="protein sequence ID" value="HCON_00162340-00001"/>
    <property type="gene ID" value="HCON_00162340"/>
</dbReference>
<reference evidence="3" key="1">
    <citation type="submission" date="2020-12" db="UniProtKB">
        <authorList>
            <consortium name="WormBaseParasite"/>
        </authorList>
    </citation>
    <scope>IDENTIFICATION</scope>
    <source>
        <strain evidence="3">MHco3</strain>
    </source>
</reference>
<proteinExistence type="predicted"/>
<dbReference type="AlphaFoldDB" id="A0A7I4YZN4"/>
<evidence type="ECO:0000313" key="2">
    <source>
        <dbReference type="Proteomes" id="UP000025227"/>
    </source>
</evidence>
<evidence type="ECO:0000256" key="1">
    <source>
        <dbReference type="SAM" id="SignalP"/>
    </source>
</evidence>
<protein>
    <submittedName>
        <fullName evidence="3">Secreted protein</fullName>
    </submittedName>
</protein>
<feature type="signal peptide" evidence="1">
    <location>
        <begin position="1"/>
        <end position="21"/>
    </location>
</feature>
<accession>A0A7I4YZN4</accession>
<evidence type="ECO:0000313" key="3">
    <source>
        <dbReference type="WBParaSite" id="HCON_00162340-00001"/>
    </source>
</evidence>
<name>A0A7I4YZN4_HAECO</name>
<organism evidence="2 3">
    <name type="scientific">Haemonchus contortus</name>
    <name type="common">Barber pole worm</name>
    <dbReference type="NCBI Taxonomy" id="6289"/>
    <lineage>
        <taxon>Eukaryota</taxon>
        <taxon>Metazoa</taxon>
        <taxon>Ecdysozoa</taxon>
        <taxon>Nematoda</taxon>
        <taxon>Chromadorea</taxon>
        <taxon>Rhabditida</taxon>
        <taxon>Rhabditina</taxon>
        <taxon>Rhabditomorpha</taxon>
        <taxon>Strongyloidea</taxon>
        <taxon>Trichostrongylidae</taxon>
        <taxon>Haemonchus</taxon>
    </lineage>
</organism>
<feature type="chain" id="PRO_5029540408" evidence="1">
    <location>
        <begin position="22"/>
        <end position="108"/>
    </location>
</feature>
<keyword evidence="2" id="KW-1185">Reference proteome</keyword>